<feature type="domain" description="HhH-GPD" evidence="10">
    <location>
        <begin position="129"/>
        <end position="304"/>
    </location>
</feature>
<dbReference type="InterPro" id="IPR003265">
    <property type="entry name" value="HhH-GPD_domain"/>
</dbReference>
<evidence type="ECO:0000256" key="9">
    <source>
        <dbReference type="ARBA" id="ARBA00044632"/>
    </source>
</evidence>
<dbReference type="Proteomes" id="UP000000689">
    <property type="component" value="Chromosome 4"/>
</dbReference>
<gene>
    <name evidence="11" type="primary">NDAI0D04790</name>
    <name evidence="11" type="ordered locus">NDAI_0D04790</name>
</gene>
<dbReference type="GO" id="GO:0006285">
    <property type="term" value="P:base-excision repair, AP site formation"/>
    <property type="evidence" value="ECO:0007669"/>
    <property type="project" value="EnsemblFungi"/>
</dbReference>
<organism evidence="11 12">
    <name type="scientific">Naumovozyma dairenensis (strain ATCC 10597 / BCRC 20456 / CBS 421 / NBRC 0211 / NRRL Y-12639)</name>
    <name type="common">Saccharomyces dairenensis</name>
    <dbReference type="NCBI Taxonomy" id="1071378"/>
    <lineage>
        <taxon>Eukaryota</taxon>
        <taxon>Fungi</taxon>
        <taxon>Dikarya</taxon>
        <taxon>Ascomycota</taxon>
        <taxon>Saccharomycotina</taxon>
        <taxon>Saccharomycetes</taxon>
        <taxon>Saccharomycetales</taxon>
        <taxon>Saccharomycetaceae</taxon>
        <taxon>Naumovozyma</taxon>
    </lineage>
</organism>
<comment type="catalytic activity">
    <reaction evidence="9">
        <text>2'-deoxyribonucleotide-(2'-deoxyribose 5'-phosphate)-2'-deoxyribonucleotide-DNA = a 3'-end 2'-deoxyribonucleotide-(2,3-dehydro-2,3-deoxyribose 5'-phosphate)-DNA + a 5'-end 5'-phospho-2'-deoxyribonucleoside-DNA + H(+)</text>
        <dbReference type="Rhea" id="RHEA:66592"/>
        <dbReference type="Rhea" id="RHEA-COMP:13180"/>
        <dbReference type="Rhea" id="RHEA-COMP:16897"/>
        <dbReference type="Rhea" id="RHEA-COMP:17067"/>
        <dbReference type="ChEBI" id="CHEBI:15378"/>
        <dbReference type="ChEBI" id="CHEBI:136412"/>
        <dbReference type="ChEBI" id="CHEBI:157695"/>
        <dbReference type="ChEBI" id="CHEBI:167181"/>
        <dbReference type="EC" id="4.2.99.18"/>
    </reaction>
</comment>
<evidence type="ECO:0000256" key="2">
    <source>
        <dbReference type="ARBA" id="ARBA00012720"/>
    </source>
</evidence>
<dbReference type="SUPFAM" id="SSF55945">
    <property type="entry name" value="TATA-box binding protein-like"/>
    <property type="match status" value="1"/>
</dbReference>
<dbReference type="Pfam" id="PF00730">
    <property type="entry name" value="HhH-GPD"/>
    <property type="match status" value="1"/>
</dbReference>
<dbReference type="STRING" id="1071378.G0WAI1"/>
<evidence type="ECO:0000256" key="6">
    <source>
        <dbReference type="ARBA" id="ARBA00023239"/>
    </source>
</evidence>
<dbReference type="RefSeq" id="XP_003670035.1">
    <property type="nucleotide sequence ID" value="XM_003669987.1"/>
</dbReference>
<dbReference type="OMA" id="ITKMCHS"/>
<dbReference type="GO" id="GO:0034039">
    <property type="term" value="F:8-oxo-7,8-dihydroguanine DNA N-glycosylase activity"/>
    <property type="evidence" value="ECO:0007669"/>
    <property type="project" value="TreeGrafter"/>
</dbReference>
<keyword evidence="4" id="KW-0378">Hydrolase</keyword>
<comment type="similarity">
    <text evidence="1">Belongs to the type-1 OGG1 family.</text>
</comment>
<dbReference type="InterPro" id="IPR023170">
    <property type="entry name" value="HhH_base_excis_C"/>
</dbReference>
<dbReference type="GO" id="GO:0005739">
    <property type="term" value="C:mitochondrion"/>
    <property type="evidence" value="ECO:0007669"/>
    <property type="project" value="EnsemblFungi"/>
</dbReference>
<reference evidence="11 12" key="1">
    <citation type="journal article" date="2011" name="Proc. Natl. Acad. Sci. U.S.A.">
        <title>Evolutionary erosion of yeast sex chromosomes by mating-type switching accidents.</title>
        <authorList>
            <person name="Gordon J.L."/>
            <person name="Armisen D."/>
            <person name="Proux-Wera E."/>
            <person name="Oheigeartaigh S.S."/>
            <person name="Byrne K.P."/>
            <person name="Wolfe K.H."/>
        </authorList>
    </citation>
    <scope>NUCLEOTIDE SEQUENCE [LARGE SCALE GENOMIC DNA]</scope>
    <source>
        <strain evidence="12">ATCC 10597 / BCRC 20456 / CBS 421 / NBRC 0211 / NRRL Y-12639</strain>
    </source>
</reference>
<dbReference type="Gene3D" id="1.10.340.30">
    <property type="entry name" value="Hypothetical protein, domain 2"/>
    <property type="match status" value="1"/>
</dbReference>
<dbReference type="InterPro" id="IPR052054">
    <property type="entry name" value="Oxidative_DNA_repair_enzyme"/>
</dbReference>
<dbReference type="GO" id="GO:0003684">
    <property type="term" value="F:damaged DNA binding"/>
    <property type="evidence" value="ECO:0007669"/>
    <property type="project" value="InterPro"/>
</dbReference>
<dbReference type="KEGG" id="ndi:NDAI_0D04790"/>
<evidence type="ECO:0000313" key="11">
    <source>
        <dbReference type="EMBL" id="CCD24792.1"/>
    </source>
</evidence>
<evidence type="ECO:0000256" key="3">
    <source>
        <dbReference type="ARBA" id="ARBA00022763"/>
    </source>
</evidence>
<dbReference type="SUPFAM" id="SSF48150">
    <property type="entry name" value="DNA-glycosylase"/>
    <property type="match status" value="1"/>
</dbReference>
<name>G0WAI1_NAUDC</name>
<dbReference type="GO" id="GO:0005634">
    <property type="term" value="C:nucleus"/>
    <property type="evidence" value="ECO:0007669"/>
    <property type="project" value="EnsemblFungi"/>
</dbReference>
<keyword evidence="6" id="KW-0456">Lyase</keyword>
<protein>
    <recommendedName>
        <fullName evidence="2">DNA-(apurinic or apyrimidinic site) lyase</fullName>
        <ecNumber evidence="2">4.2.99.18</ecNumber>
    </recommendedName>
</protein>
<dbReference type="Gene3D" id="1.10.1670.10">
    <property type="entry name" value="Helix-hairpin-Helix base-excision DNA repair enzymes (C-terminal)"/>
    <property type="match status" value="1"/>
</dbReference>
<keyword evidence="5" id="KW-0234">DNA repair</keyword>
<keyword evidence="8" id="KW-0326">Glycosidase</keyword>
<keyword evidence="7" id="KW-0511">Multifunctional enzyme</keyword>
<dbReference type="InterPro" id="IPR012904">
    <property type="entry name" value="OGG_N"/>
</dbReference>
<dbReference type="EMBL" id="HE580270">
    <property type="protein sequence ID" value="CCD24792.1"/>
    <property type="molecule type" value="Genomic_DNA"/>
</dbReference>
<evidence type="ECO:0000256" key="8">
    <source>
        <dbReference type="ARBA" id="ARBA00023295"/>
    </source>
</evidence>
<dbReference type="OrthoDB" id="238681at2759"/>
<keyword evidence="12" id="KW-1185">Reference proteome</keyword>
<dbReference type="InterPro" id="IPR011257">
    <property type="entry name" value="DNA_glycosylase"/>
</dbReference>
<dbReference type="GO" id="GO:0007004">
    <property type="term" value="P:telomere maintenance via telomerase"/>
    <property type="evidence" value="ECO:0007669"/>
    <property type="project" value="EnsemblFungi"/>
</dbReference>
<keyword evidence="3" id="KW-0227">DNA damage</keyword>
<dbReference type="PANTHER" id="PTHR10242">
    <property type="entry name" value="8-OXOGUANINE DNA GLYCOSYLASE"/>
    <property type="match status" value="1"/>
</dbReference>
<dbReference type="CDD" id="cd00056">
    <property type="entry name" value="ENDO3c"/>
    <property type="match status" value="1"/>
</dbReference>
<dbReference type="GO" id="GO:0140078">
    <property type="term" value="F:class I DNA-(apurinic or apyrimidinic site) endonuclease activity"/>
    <property type="evidence" value="ECO:0007669"/>
    <property type="project" value="UniProtKB-EC"/>
</dbReference>
<evidence type="ECO:0000259" key="10">
    <source>
        <dbReference type="SMART" id="SM00478"/>
    </source>
</evidence>
<dbReference type="eggNOG" id="KOG2875">
    <property type="taxonomic scope" value="Eukaryota"/>
</dbReference>
<evidence type="ECO:0000256" key="4">
    <source>
        <dbReference type="ARBA" id="ARBA00022801"/>
    </source>
</evidence>
<dbReference type="GO" id="GO:0070987">
    <property type="term" value="P:error-free translesion synthesis"/>
    <property type="evidence" value="ECO:0007669"/>
    <property type="project" value="EnsemblFungi"/>
</dbReference>
<dbReference type="PANTHER" id="PTHR10242:SF2">
    <property type="entry name" value="N-GLYCOSYLASE_DNA LYASE"/>
    <property type="match status" value="1"/>
</dbReference>
<dbReference type="GeneID" id="11495195"/>
<evidence type="ECO:0000256" key="5">
    <source>
        <dbReference type="ARBA" id="ARBA00023204"/>
    </source>
</evidence>
<dbReference type="Pfam" id="PF07934">
    <property type="entry name" value="OGG_N"/>
    <property type="match status" value="1"/>
</dbReference>
<dbReference type="EC" id="4.2.99.18" evidence="2"/>
<proteinExistence type="inferred from homology"/>
<sequence length="376" mass="43079">MLKFHQIKVNKDELSLTNVLQAGQAFRWVFNEKENHYTTTMKVTESNKYFIVVLSQPADDLIEFTSPDLSLDPEHLRSHLERYFRLDVSLNNLLLNEWIPKDHRFKTISAHGVRILAQEPWETLISFICSSNNNIARITKMCHSLCTNYGEEVGVFDGQKFFSFPSSDVIAERATETALRDLGFGYRAKYIIETAKKVSKVRADGNYENDTALFRKLQSSFSYIEMREHLMGYTGVGPKVADCVCLMGLGMDDVVPVDVHVSRIAKRDYQIIANNKNISTLKKLYADLPITRKKINLELDHIRLELYNKWGLYAGWAQGVLFSKEVGKVSGATSSGEIKKRAIVQVDIDIKEETATRTTFDRVSNKHRKNIKREQI</sequence>
<evidence type="ECO:0000256" key="1">
    <source>
        <dbReference type="ARBA" id="ARBA00010679"/>
    </source>
</evidence>
<dbReference type="HOGENOM" id="CLU_027543_3_1_1"/>
<evidence type="ECO:0000256" key="7">
    <source>
        <dbReference type="ARBA" id="ARBA00023268"/>
    </source>
</evidence>
<dbReference type="Gene3D" id="3.30.310.40">
    <property type="match status" value="1"/>
</dbReference>
<dbReference type="AlphaFoldDB" id="G0WAI1"/>
<dbReference type="GO" id="GO:0006289">
    <property type="term" value="P:nucleotide-excision repair"/>
    <property type="evidence" value="ECO:0007669"/>
    <property type="project" value="InterPro"/>
</dbReference>
<dbReference type="SMART" id="SM00478">
    <property type="entry name" value="ENDO3c"/>
    <property type="match status" value="1"/>
</dbReference>
<evidence type="ECO:0000313" key="12">
    <source>
        <dbReference type="Proteomes" id="UP000000689"/>
    </source>
</evidence>
<accession>G0WAI1</accession>